<keyword evidence="1" id="KW-0472">Membrane</keyword>
<feature type="transmembrane region" description="Helical" evidence="1">
    <location>
        <begin position="6"/>
        <end position="27"/>
    </location>
</feature>
<evidence type="ECO:0000256" key="1">
    <source>
        <dbReference type="SAM" id="Phobius"/>
    </source>
</evidence>
<reference evidence="2" key="2">
    <citation type="journal article" date="2015" name="Fish Shellfish Immunol.">
        <title>Early steps in the European eel (Anguilla anguilla)-Vibrio vulnificus interaction in the gills: Role of the RtxA13 toxin.</title>
        <authorList>
            <person name="Callol A."/>
            <person name="Pajuelo D."/>
            <person name="Ebbesson L."/>
            <person name="Teles M."/>
            <person name="MacKenzie S."/>
            <person name="Amaro C."/>
        </authorList>
    </citation>
    <scope>NUCLEOTIDE SEQUENCE</scope>
</reference>
<keyword evidence="1" id="KW-0812">Transmembrane</keyword>
<evidence type="ECO:0000313" key="2">
    <source>
        <dbReference type="EMBL" id="JAH16147.1"/>
    </source>
</evidence>
<dbReference type="EMBL" id="GBXM01092430">
    <property type="protein sequence ID" value="JAH16147.1"/>
    <property type="molecule type" value="Transcribed_RNA"/>
</dbReference>
<dbReference type="AlphaFoldDB" id="A0A0E9QI09"/>
<sequence>MFFSPIHYGTHCIYIYIHVCMYVCMYVSQ</sequence>
<accession>A0A0E9QI09</accession>
<name>A0A0E9QI09_ANGAN</name>
<organism evidence="2">
    <name type="scientific">Anguilla anguilla</name>
    <name type="common">European freshwater eel</name>
    <name type="synonym">Muraena anguilla</name>
    <dbReference type="NCBI Taxonomy" id="7936"/>
    <lineage>
        <taxon>Eukaryota</taxon>
        <taxon>Metazoa</taxon>
        <taxon>Chordata</taxon>
        <taxon>Craniata</taxon>
        <taxon>Vertebrata</taxon>
        <taxon>Euteleostomi</taxon>
        <taxon>Actinopterygii</taxon>
        <taxon>Neopterygii</taxon>
        <taxon>Teleostei</taxon>
        <taxon>Anguilliformes</taxon>
        <taxon>Anguillidae</taxon>
        <taxon>Anguilla</taxon>
    </lineage>
</organism>
<protein>
    <submittedName>
        <fullName evidence="2">Uncharacterized protein</fullName>
    </submittedName>
</protein>
<proteinExistence type="predicted"/>
<reference evidence="2" key="1">
    <citation type="submission" date="2014-11" db="EMBL/GenBank/DDBJ databases">
        <authorList>
            <person name="Amaro Gonzalez C."/>
        </authorList>
    </citation>
    <scope>NUCLEOTIDE SEQUENCE</scope>
</reference>
<keyword evidence="1" id="KW-1133">Transmembrane helix</keyword>